<name>A0A1V6N7V1_PENPO</name>
<protein>
    <submittedName>
        <fullName evidence="2">Uncharacterized protein</fullName>
    </submittedName>
</protein>
<accession>A0A1V6N7V1</accession>
<proteinExistence type="predicted"/>
<feature type="compositionally biased region" description="Polar residues" evidence="1">
    <location>
        <begin position="56"/>
        <end position="68"/>
    </location>
</feature>
<evidence type="ECO:0000256" key="1">
    <source>
        <dbReference type="SAM" id="MobiDB-lite"/>
    </source>
</evidence>
<dbReference type="Proteomes" id="UP000191408">
    <property type="component" value="Unassembled WGS sequence"/>
</dbReference>
<evidence type="ECO:0000313" key="3">
    <source>
        <dbReference type="Proteomes" id="UP000191408"/>
    </source>
</evidence>
<reference evidence="3" key="1">
    <citation type="journal article" date="2017" name="Nat. Microbiol.">
        <title>Global analysis of biosynthetic gene clusters reveals vast potential of secondary metabolite production in Penicillium species.</title>
        <authorList>
            <person name="Nielsen J.C."/>
            <person name="Grijseels S."/>
            <person name="Prigent S."/>
            <person name="Ji B."/>
            <person name="Dainat J."/>
            <person name="Nielsen K.F."/>
            <person name="Frisvad J.C."/>
            <person name="Workman M."/>
            <person name="Nielsen J."/>
        </authorList>
    </citation>
    <scope>NUCLEOTIDE SEQUENCE [LARGE SCALE GENOMIC DNA]</scope>
    <source>
        <strain evidence="3">IBT 4502</strain>
    </source>
</reference>
<organism evidence="2 3">
    <name type="scientific">Penicillium polonicum</name>
    <dbReference type="NCBI Taxonomy" id="60169"/>
    <lineage>
        <taxon>Eukaryota</taxon>
        <taxon>Fungi</taxon>
        <taxon>Dikarya</taxon>
        <taxon>Ascomycota</taxon>
        <taxon>Pezizomycotina</taxon>
        <taxon>Eurotiomycetes</taxon>
        <taxon>Eurotiomycetidae</taxon>
        <taxon>Eurotiales</taxon>
        <taxon>Aspergillaceae</taxon>
        <taxon>Penicillium</taxon>
    </lineage>
</organism>
<dbReference type="EMBL" id="MDYM01000021">
    <property type="protein sequence ID" value="OQD60744.1"/>
    <property type="molecule type" value="Genomic_DNA"/>
</dbReference>
<dbReference type="AlphaFoldDB" id="A0A1V6N7V1"/>
<feature type="compositionally biased region" description="Low complexity" evidence="1">
    <location>
        <begin position="33"/>
        <end position="45"/>
    </location>
</feature>
<keyword evidence="3" id="KW-1185">Reference proteome</keyword>
<feature type="region of interest" description="Disordered" evidence="1">
    <location>
        <begin position="18"/>
        <end position="105"/>
    </location>
</feature>
<sequence length="105" mass="11120">MTLLQPQSQFTSALATLTSQTVAPPLKFPLATRGSSSARGSSSSSNTFIHRDSAAEHSNSQRHASATAETRRPSMSHRPGAGLSAGRTPRRRCRSGTQGDASRIK</sequence>
<comment type="caution">
    <text evidence="2">The sequence shown here is derived from an EMBL/GenBank/DDBJ whole genome shotgun (WGS) entry which is preliminary data.</text>
</comment>
<feature type="compositionally biased region" description="Polar residues" evidence="1">
    <location>
        <begin position="95"/>
        <end position="105"/>
    </location>
</feature>
<evidence type="ECO:0000313" key="2">
    <source>
        <dbReference type="EMBL" id="OQD60744.1"/>
    </source>
</evidence>
<gene>
    <name evidence="2" type="ORF">PENPOL_c021G08016</name>
</gene>